<dbReference type="GO" id="GO:0035869">
    <property type="term" value="C:ciliary transition zone"/>
    <property type="evidence" value="ECO:0007669"/>
    <property type="project" value="TreeGrafter"/>
</dbReference>
<protein>
    <recommendedName>
        <fullName evidence="4">C2 domain-containing protein</fullName>
    </recommendedName>
</protein>
<evidence type="ECO:0000256" key="2">
    <source>
        <dbReference type="SAM" id="MobiDB-lite"/>
    </source>
</evidence>
<dbReference type="GO" id="GO:1905515">
    <property type="term" value="P:non-motile cilium assembly"/>
    <property type="evidence" value="ECO:0007669"/>
    <property type="project" value="TreeGrafter"/>
</dbReference>
<feature type="region of interest" description="Disordered" evidence="2">
    <location>
        <begin position="266"/>
        <end position="313"/>
    </location>
</feature>
<proteinExistence type="inferred from homology"/>
<dbReference type="InterPro" id="IPR035892">
    <property type="entry name" value="C2_domain_sf"/>
</dbReference>
<keyword evidence="3" id="KW-0812">Transmembrane</keyword>
<keyword evidence="6" id="KW-1185">Reference proteome</keyword>
<evidence type="ECO:0000313" key="5">
    <source>
        <dbReference type="EMBL" id="CAD7278310.1"/>
    </source>
</evidence>
<evidence type="ECO:0000256" key="1">
    <source>
        <dbReference type="RuleBase" id="RU003696"/>
    </source>
</evidence>
<dbReference type="InterPro" id="IPR000463">
    <property type="entry name" value="Fatty_acid-bd"/>
</dbReference>
<feature type="compositionally biased region" description="Polar residues" evidence="2">
    <location>
        <begin position="285"/>
        <end position="306"/>
    </location>
</feature>
<dbReference type="InterPro" id="IPR056288">
    <property type="entry name" value="CEP76_C"/>
</dbReference>
<dbReference type="Pfam" id="PF24652">
    <property type="entry name" value="CEP76_C"/>
    <property type="match status" value="1"/>
</dbReference>
<dbReference type="Pfam" id="PF00061">
    <property type="entry name" value="Lipocalin"/>
    <property type="match status" value="1"/>
</dbReference>
<dbReference type="SUPFAM" id="SSF49562">
    <property type="entry name" value="C2 domain (Calcium/lipid-binding domain, CaLB)"/>
    <property type="match status" value="1"/>
</dbReference>
<dbReference type="InterPro" id="IPR012674">
    <property type="entry name" value="Calycin"/>
</dbReference>
<dbReference type="PANTHER" id="PTHR20837:SF0">
    <property type="entry name" value="COILED-COIL AND C2 DOMAIN-CONTAINING PROTEIN 2A"/>
    <property type="match status" value="1"/>
</dbReference>
<dbReference type="Gene3D" id="2.60.40.150">
    <property type="entry name" value="C2 domain"/>
    <property type="match status" value="1"/>
</dbReference>
<gene>
    <name evidence="5" type="ORF">NMOB1V02_LOCUS6018</name>
</gene>
<feature type="compositionally biased region" description="Acidic residues" evidence="2">
    <location>
        <begin position="272"/>
        <end position="281"/>
    </location>
</feature>
<dbReference type="GO" id="GO:1904491">
    <property type="term" value="P:protein localization to ciliary transition zone"/>
    <property type="evidence" value="ECO:0007669"/>
    <property type="project" value="TreeGrafter"/>
</dbReference>
<dbReference type="PROSITE" id="PS00214">
    <property type="entry name" value="FABP"/>
    <property type="match status" value="1"/>
</dbReference>
<dbReference type="Gene3D" id="2.40.128.20">
    <property type="match status" value="1"/>
</dbReference>
<evidence type="ECO:0000256" key="3">
    <source>
        <dbReference type="SAM" id="Phobius"/>
    </source>
</evidence>
<sequence>MVAPDVMVGKWKLVKSENFDEYMKAVGVGMVTRKLANSATPVVDITKVTDDTFNIITSTTFKTTELKFKLNEEFEETTGDGRKCATTVTWNDDILTQNQVGKGSKGSVITRAFKDDEMTMLYLGVPSHLRAQIRETFGIPWLPSRRRAGDSPFSMKRIPKESRLKTLKAQKDVPTRFDQQAYDTRGRDASNMARKKWQTAHRKIPYQESISFFIHQTPSSPTFSEPAQPSAGDVAVDVDDLIDTLVTKPVQPEMFDSSREFEVIAKPSSILVEEDDDDDEERGTATKQSQPASVSKANWNRVQNRQRSFRRNEDTDEGLVEFINNDLEIHALGCCKSGFVPYMAHFCSEHVLAEQFEQITIKVIASDYDAQEQDSQTRVRHLRSAYRNQPSTLLLQELKLAVVERENESRSFHRHAISPRDVDVEISASRNVMFVPPALANVADGGQPLGLYRLVLGFSRLTFRHHPLFSKEHVLAEQFEQITIKVIASDYDAQEQDSQTRVRHLRSAYRNQPSTLLLQELKLAVVERENVFLTRRADIKAALNAWLALRHFREDQGFNLTPHRLLIAVSGPDLAANESLWASEVREECRAIEEELGAENEEAFREYNYKRKTEDSEGLLPPIPQVMCAEEIRKLAEERVANYLDPVSEPKLTLKIRYDSPVTGKSKIPSRKETSRLKALSHLKYSVKIYINQKLVSETRPTAFASLMGPFEADLDEEVMCHLYQPPDSIVVAIIETNASRRGKRSKTELAKIYLPIPPRNQLAEDAVEEEFDFTGEDAVCSPAHGGVGSGIQFPVPSDQPEAGKDLEDVQNEGLAHKTLYTNGTLKCSVAWATNEDGETTAPPEDTQSNRHFLKTTLSSTDPISALGLSAASNKEKLLNWASQHALDPRTSLARMLETHRAEVHAPVGRCHLENLDSELEFCSEETLTNDPRFRALRLRLAGVGQFRNLTFVPSTISVLNSNQPNVKAVLEMLKGHDNGHAKQIFSSTLEGLGRTNSHSKRLQVARESLYGWICKALDSSQNRKSLSDVVYEESVPDIGVVGGKLLEPFAPRRPLRPTAVDRRPLNIDAHHLSMDIQLVVNITQAVGLPTRTQQQGSLCSPFVELSFQDLKTRTCTSKGSSPSWNETLSLPIRAPKATDEVLLSIFDECAVDILEDNRERSTTVHKRVEKFWLGSVRIKISALLSQPRMLVAALFLSCHFPQLLHTWVFYVLQDKFSEIFFINIHVQVSGKCLLLIFLAFLQMCSPDTGSPLICMSSIQMRRSFSSSSSTGCLWVLLGILLAPFGAVSQAPKILSLVDHMDLWSSPGLRAVSPIGEQQLGSVSNVRQGQTNENGCQQSSQLMLFLTTEPPITCSEPLAMGALQPTEEPLDLFESTMTWVQQHQEKFPKRKLKPLVCNSSGKAVLVCRYLKPLAPPIEILHQIEEPGILPRANACAYFVSLIPHVPDLASDEVTRHLWLSCDQFLSCLAGDYHQHCILLANYFLYLNNVMFKDEKEQEKFDLRVACGSSIFCGQSTFIITAPSKSWKHRHMIKVWVPSAGTCYSLNDPLCPLDKIIYMFDAGNVWANVQEDSPLATVNFDVSNTACWSSLKTWWKATKVSLPSSAEGTTFAVQPSRLAYVSADSALAKELEKSLEASLKDKFMTWRKTVRTQWNRHCTAVLRNSLVLLKNGQNVIGAATNGLAEECSERMRDLVGAYDLSGFLLHFGFRDEAQIAESICSTKIHERSSVDAEFALAVHAYAYPCGVFAIWVYVVCLLPRK</sequence>
<dbReference type="PRINTS" id="PR00178">
    <property type="entry name" value="FATTYACIDBP"/>
</dbReference>
<dbReference type="InterPro" id="IPR000566">
    <property type="entry name" value="Lipocln_cytosolic_FA-bd_dom"/>
</dbReference>
<keyword evidence="3" id="KW-0472">Membrane</keyword>
<feature type="transmembrane region" description="Helical" evidence="3">
    <location>
        <begin position="1733"/>
        <end position="1757"/>
    </location>
</feature>
<keyword evidence="1" id="KW-0813">Transport</keyword>
<dbReference type="CDD" id="cd00742">
    <property type="entry name" value="FABP"/>
    <property type="match status" value="1"/>
</dbReference>
<dbReference type="InterPro" id="IPR000008">
    <property type="entry name" value="C2_dom"/>
</dbReference>
<dbReference type="GO" id="GO:0008289">
    <property type="term" value="F:lipid binding"/>
    <property type="evidence" value="ECO:0007669"/>
    <property type="project" value="InterPro"/>
</dbReference>
<dbReference type="SMART" id="SM00239">
    <property type="entry name" value="C2"/>
    <property type="match status" value="1"/>
</dbReference>
<dbReference type="EMBL" id="CAJPEX010001188">
    <property type="protein sequence ID" value="CAG0918462.1"/>
    <property type="molecule type" value="Genomic_DNA"/>
</dbReference>
<dbReference type="SUPFAM" id="SSF50814">
    <property type="entry name" value="Lipocalins"/>
    <property type="match status" value="1"/>
</dbReference>
<dbReference type="OrthoDB" id="2162143at2759"/>
<dbReference type="Pfam" id="PF15625">
    <property type="entry name" value="CC2D2AN-C2"/>
    <property type="match status" value="1"/>
</dbReference>
<dbReference type="PANTHER" id="PTHR20837">
    <property type="entry name" value="CENTROSOMAL PROTEIN-RELATED"/>
    <property type="match status" value="1"/>
</dbReference>
<evidence type="ECO:0000313" key="6">
    <source>
        <dbReference type="Proteomes" id="UP000678499"/>
    </source>
</evidence>
<feature type="domain" description="C2" evidence="4">
    <location>
        <begin position="1060"/>
        <end position="1194"/>
    </location>
</feature>
<organism evidence="5">
    <name type="scientific">Notodromas monacha</name>
    <dbReference type="NCBI Taxonomy" id="399045"/>
    <lineage>
        <taxon>Eukaryota</taxon>
        <taxon>Metazoa</taxon>
        <taxon>Ecdysozoa</taxon>
        <taxon>Arthropoda</taxon>
        <taxon>Crustacea</taxon>
        <taxon>Oligostraca</taxon>
        <taxon>Ostracoda</taxon>
        <taxon>Podocopa</taxon>
        <taxon>Podocopida</taxon>
        <taxon>Cypridocopina</taxon>
        <taxon>Cypridoidea</taxon>
        <taxon>Cyprididae</taxon>
        <taxon>Notodromas</taxon>
    </lineage>
</organism>
<evidence type="ECO:0000259" key="4">
    <source>
        <dbReference type="PROSITE" id="PS50004"/>
    </source>
</evidence>
<dbReference type="InterPro" id="IPR028928">
    <property type="entry name" value="CC2D2AN-C2"/>
</dbReference>
<dbReference type="EMBL" id="OA883225">
    <property type="protein sequence ID" value="CAD7278310.1"/>
    <property type="molecule type" value="Genomic_DNA"/>
</dbReference>
<accession>A0A7R9BMX7</accession>
<dbReference type="Proteomes" id="UP000678499">
    <property type="component" value="Unassembled WGS sequence"/>
</dbReference>
<dbReference type="Pfam" id="PF00168">
    <property type="entry name" value="C2"/>
    <property type="match status" value="1"/>
</dbReference>
<dbReference type="Pfam" id="PF24656">
    <property type="entry name" value="CEPT76_peptidase"/>
    <property type="match status" value="1"/>
</dbReference>
<dbReference type="InterPro" id="IPR052434">
    <property type="entry name" value="Tectonic-like_complex_comp"/>
</dbReference>
<dbReference type="PROSITE" id="PS50004">
    <property type="entry name" value="C2"/>
    <property type="match status" value="1"/>
</dbReference>
<keyword evidence="3" id="KW-1133">Transmembrane helix</keyword>
<reference evidence="5" key="1">
    <citation type="submission" date="2020-11" db="EMBL/GenBank/DDBJ databases">
        <authorList>
            <person name="Tran Van P."/>
        </authorList>
    </citation>
    <scope>NUCLEOTIDE SEQUENCE</scope>
</reference>
<feature type="transmembrane region" description="Helical" evidence="3">
    <location>
        <begin position="1220"/>
        <end position="1242"/>
    </location>
</feature>
<comment type="similarity">
    <text evidence="1">Belongs to the calycin superfamily. Fatty-acid binding protein (FABP) family.</text>
</comment>
<feature type="transmembrane region" description="Helical" evidence="3">
    <location>
        <begin position="1190"/>
        <end position="1213"/>
    </location>
</feature>
<dbReference type="InterPro" id="IPR056290">
    <property type="entry name" value="CEPT76/DRC7_peptidase-like_dom"/>
</dbReference>
<name>A0A7R9BMX7_9CRUS</name>